<sequence length="476" mass="55874">MTSTPWTYDSLKVLLQYIDANKRFEISQCVPSLKNVDRVTPLLINKLKISREGFEVNNLTYKIGIVCQSREGSTPNIIEWRNRLGGIFNDIDEFGVQDRAPEQVIYPGDMIVGDVSSFNDIGVRELEDRLQELQRENSNRPYPVGSSVPQQIEEYQEMLEAHYRRRDNRPANYDFYIQLTNCKSNSCNAIRTEKVLYTRKRPEAMKYLITKFFDNRSHVTKIGKLTIFEKKILRLPINLKFDVRRLDTLNYFPMTLPAIGSILNTTSLHSLCCGELREGDLDNELMKNARTLMIRDLPDVEDYFPILVRLENPNVWFICSGENSEVASFITSFKYWLKNGKKADTSLIVGIHNEESIEKLRNEIMKEFGGFSLTMSNHRKLEISFEEVVNEYEDSVDEYEEMDDEDEMEVEDELEKKEEMEKDEEKKDDDEMEEKKVIEEEEDTEKKEEMVEDEEKKEFDDWVVDSEWVMKITVSL</sequence>
<protein>
    <submittedName>
        <fullName evidence="2">Uncharacterized protein</fullName>
    </submittedName>
</protein>
<evidence type="ECO:0000313" key="2">
    <source>
        <dbReference type="EMBL" id="EGT49492.1"/>
    </source>
</evidence>
<keyword evidence="3" id="KW-1185">Reference proteome</keyword>
<dbReference type="InParanoid" id="G0MDA2"/>
<dbReference type="OrthoDB" id="10655488at2759"/>
<feature type="region of interest" description="Disordered" evidence="1">
    <location>
        <begin position="398"/>
        <end position="458"/>
    </location>
</feature>
<dbReference type="AlphaFoldDB" id="G0MDA2"/>
<evidence type="ECO:0000313" key="3">
    <source>
        <dbReference type="Proteomes" id="UP000008068"/>
    </source>
</evidence>
<gene>
    <name evidence="2" type="ORF">CAEBREN_14403</name>
</gene>
<feature type="compositionally biased region" description="Acidic residues" evidence="1">
    <location>
        <begin position="398"/>
        <end position="413"/>
    </location>
</feature>
<feature type="compositionally biased region" description="Basic and acidic residues" evidence="1">
    <location>
        <begin position="414"/>
        <end position="425"/>
    </location>
</feature>
<dbReference type="PANTHER" id="PTHR31379:SF1">
    <property type="entry name" value="F-BOX C PROTEIN-RELATED"/>
    <property type="match status" value="1"/>
</dbReference>
<dbReference type="Proteomes" id="UP000008068">
    <property type="component" value="Unassembled WGS sequence"/>
</dbReference>
<dbReference type="EMBL" id="GL379790">
    <property type="protein sequence ID" value="EGT49492.1"/>
    <property type="molecule type" value="Genomic_DNA"/>
</dbReference>
<dbReference type="PANTHER" id="PTHR31379">
    <property type="entry name" value="F-BOX C PROTEIN-RELATED-RELATED"/>
    <property type="match status" value="1"/>
</dbReference>
<evidence type="ECO:0000256" key="1">
    <source>
        <dbReference type="SAM" id="MobiDB-lite"/>
    </source>
</evidence>
<feature type="compositionally biased region" description="Basic and acidic residues" evidence="1">
    <location>
        <begin position="433"/>
        <end position="458"/>
    </location>
</feature>
<dbReference type="InterPro" id="IPR021942">
    <property type="entry name" value="DUF3557"/>
</dbReference>
<accession>G0MDA2</accession>
<proteinExistence type="predicted"/>
<organism evidence="3">
    <name type="scientific">Caenorhabditis brenneri</name>
    <name type="common">Nematode worm</name>
    <dbReference type="NCBI Taxonomy" id="135651"/>
    <lineage>
        <taxon>Eukaryota</taxon>
        <taxon>Metazoa</taxon>
        <taxon>Ecdysozoa</taxon>
        <taxon>Nematoda</taxon>
        <taxon>Chromadorea</taxon>
        <taxon>Rhabditida</taxon>
        <taxon>Rhabditina</taxon>
        <taxon>Rhabditomorpha</taxon>
        <taxon>Rhabditoidea</taxon>
        <taxon>Rhabditidae</taxon>
        <taxon>Peloderinae</taxon>
        <taxon>Caenorhabditis</taxon>
    </lineage>
</organism>
<dbReference type="eggNOG" id="ENOG502TJP9">
    <property type="taxonomic scope" value="Eukaryota"/>
</dbReference>
<dbReference type="Pfam" id="PF12078">
    <property type="entry name" value="DUF3557"/>
    <property type="match status" value="1"/>
</dbReference>
<name>G0MDA2_CAEBE</name>
<dbReference type="HOGENOM" id="CLU_042576_0_0_1"/>
<reference evidence="3" key="1">
    <citation type="submission" date="2011-07" db="EMBL/GenBank/DDBJ databases">
        <authorList>
            <consortium name="Caenorhabditis brenneri Sequencing and Analysis Consortium"/>
            <person name="Wilson R.K."/>
        </authorList>
    </citation>
    <scope>NUCLEOTIDE SEQUENCE [LARGE SCALE GENOMIC DNA]</scope>
    <source>
        <strain evidence="3">PB2801</strain>
    </source>
</reference>